<feature type="repeat" description="WD" evidence="4">
    <location>
        <begin position="313"/>
        <end position="348"/>
    </location>
</feature>
<dbReference type="SUPFAM" id="SSF50978">
    <property type="entry name" value="WD40 repeat-like"/>
    <property type="match status" value="1"/>
</dbReference>
<evidence type="ECO:0000313" key="7">
    <source>
        <dbReference type="Proteomes" id="UP000001072"/>
    </source>
</evidence>
<feature type="compositionally biased region" description="Polar residues" evidence="5">
    <location>
        <begin position="108"/>
        <end position="119"/>
    </location>
</feature>
<dbReference type="Gene3D" id="2.130.10.10">
    <property type="entry name" value="YVTN repeat-like/Quinoprotein amine dehydrogenase"/>
    <property type="match status" value="3"/>
</dbReference>
<dbReference type="STRING" id="747676.F4RTW6"/>
<dbReference type="EMBL" id="GL883120">
    <property type="protein sequence ID" value="EGG04076.1"/>
    <property type="molecule type" value="Genomic_DNA"/>
</dbReference>
<comment type="pathway">
    <text evidence="1">Protein modification; protein ubiquitination.</text>
</comment>
<dbReference type="HOGENOM" id="CLU_466974_0_0_1"/>
<dbReference type="InterPro" id="IPR001680">
    <property type="entry name" value="WD40_rpt"/>
</dbReference>
<dbReference type="GO" id="GO:0043161">
    <property type="term" value="P:proteasome-mediated ubiquitin-dependent protein catabolic process"/>
    <property type="evidence" value="ECO:0007669"/>
    <property type="project" value="TreeGrafter"/>
</dbReference>
<dbReference type="KEGG" id="mlr:MELLADRAFT_89586"/>
<reference evidence="7" key="1">
    <citation type="journal article" date="2011" name="Proc. Natl. Acad. Sci. U.S.A.">
        <title>Obligate biotrophy features unraveled by the genomic analysis of rust fungi.</title>
        <authorList>
            <person name="Duplessis S."/>
            <person name="Cuomo C.A."/>
            <person name="Lin Y.-C."/>
            <person name="Aerts A."/>
            <person name="Tisserant E."/>
            <person name="Veneault-Fourrey C."/>
            <person name="Joly D.L."/>
            <person name="Hacquard S."/>
            <person name="Amselem J."/>
            <person name="Cantarel B.L."/>
            <person name="Chiu R."/>
            <person name="Coutinho P.M."/>
            <person name="Feau N."/>
            <person name="Field M."/>
            <person name="Frey P."/>
            <person name="Gelhaye E."/>
            <person name="Goldberg J."/>
            <person name="Grabherr M.G."/>
            <person name="Kodira C.D."/>
            <person name="Kohler A."/>
            <person name="Kuees U."/>
            <person name="Lindquist E.A."/>
            <person name="Lucas S.M."/>
            <person name="Mago R."/>
            <person name="Mauceli E."/>
            <person name="Morin E."/>
            <person name="Murat C."/>
            <person name="Pangilinan J.L."/>
            <person name="Park R."/>
            <person name="Pearson M."/>
            <person name="Quesneville H."/>
            <person name="Rouhier N."/>
            <person name="Sakthikumar S."/>
            <person name="Salamov A.A."/>
            <person name="Schmutz J."/>
            <person name="Selles B."/>
            <person name="Shapiro H."/>
            <person name="Tanguay P."/>
            <person name="Tuskan G.A."/>
            <person name="Henrissat B."/>
            <person name="Van de Peer Y."/>
            <person name="Rouze P."/>
            <person name="Ellis J.G."/>
            <person name="Dodds P.N."/>
            <person name="Schein J.E."/>
            <person name="Zhong S."/>
            <person name="Hamelin R.C."/>
            <person name="Grigoriev I.V."/>
            <person name="Szabo L.J."/>
            <person name="Martin F."/>
        </authorList>
    </citation>
    <scope>NUCLEOTIDE SEQUENCE [LARGE SCALE GENOMIC DNA]</scope>
    <source>
        <strain evidence="7">98AG31 / pathotype 3-4-7</strain>
    </source>
</reference>
<dbReference type="PROSITE" id="PS50082">
    <property type="entry name" value="WD_REPEATS_2"/>
    <property type="match status" value="3"/>
</dbReference>
<dbReference type="PANTHER" id="PTHR22852:SF0">
    <property type="entry name" value="DENTICLELESS PROTEIN HOMOLOG"/>
    <property type="match status" value="1"/>
</dbReference>
<evidence type="ECO:0008006" key="8">
    <source>
        <dbReference type="Google" id="ProtNLM"/>
    </source>
</evidence>
<dbReference type="InterPro" id="IPR015943">
    <property type="entry name" value="WD40/YVTN_repeat-like_dom_sf"/>
</dbReference>
<feature type="compositionally biased region" description="Acidic residues" evidence="5">
    <location>
        <begin position="122"/>
        <end position="137"/>
    </location>
</feature>
<feature type="compositionally biased region" description="Polar residues" evidence="5">
    <location>
        <begin position="44"/>
        <end position="56"/>
    </location>
</feature>
<dbReference type="GO" id="GO:0005634">
    <property type="term" value="C:nucleus"/>
    <property type="evidence" value="ECO:0007669"/>
    <property type="project" value="TreeGrafter"/>
</dbReference>
<feature type="repeat" description="WD" evidence="4">
    <location>
        <begin position="271"/>
        <end position="312"/>
    </location>
</feature>
<dbReference type="FunCoup" id="F4RTW6">
    <property type="interactions" value="184"/>
</dbReference>
<feature type="compositionally biased region" description="Low complexity" evidence="5">
    <location>
        <begin position="1"/>
        <end position="20"/>
    </location>
</feature>
<dbReference type="AlphaFoldDB" id="F4RTW6"/>
<gene>
    <name evidence="6" type="ORF">MELLADRAFT_89586</name>
</gene>
<proteinExistence type="inferred from homology"/>
<dbReference type="Pfam" id="PF00400">
    <property type="entry name" value="WD40"/>
    <property type="match status" value="4"/>
</dbReference>
<feature type="region of interest" description="Disordered" evidence="5">
    <location>
        <begin position="108"/>
        <end position="153"/>
    </location>
</feature>
<evidence type="ECO:0000313" key="6">
    <source>
        <dbReference type="EMBL" id="EGG04076.1"/>
    </source>
</evidence>
<comment type="similarity">
    <text evidence="3">Belongs to the WD repeat cdt2 family.</text>
</comment>
<evidence type="ECO:0000256" key="4">
    <source>
        <dbReference type="PROSITE-ProRule" id="PRU00221"/>
    </source>
</evidence>
<dbReference type="GO" id="GO:0030674">
    <property type="term" value="F:protein-macromolecule adaptor activity"/>
    <property type="evidence" value="ECO:0007669"/>
    <property type="project" value="TreeGrafter"/>
</dbReference>
<dbReference type="InterPro" id="IPR051865">
    <property type="entry name" value="WD-repeat_CDT2_adapter"/>
</dbReference>
<sequence>MTDSSSSSTLTNSTSTASSSRNTLDSIPTTTTTTRTRTTRTRTNQTNSIPNQQINSFRPKLSDLDDDDDEPELKSDYYLKSDDLQSNYNPKFKQITIKECLQRRTSSPDYSYSELSYTRTTEDEETQEEEDEEEEEDEHLKSEDLETDHEERGRDRKRRKLLNCIQDQDQCWLRRSKLNWKKSKDLLSNDDLRKPIKLKSFRLGFLNEFMLWNEDYQAGYEFPYSLGFNHAAKSGERGGLLAVGSAMGNISFYNPNDFKSITPESPPIQSIQASQNSLFTLKFSPTDQFIATGSGGRVSEIFDLETGELVSTLDDQKGTVKSVEFSNLDSNLIITGGRSGCIKLWDLRIIGTSENQSVFDSPIYSPVLTIKNAHDEKFKGKKRKKGIHLPSVTSLVWSTHLDRQIFSSGSANSVIKLWDLRWKTPYSSKVHPIPIEESYDFSLLNLKSNSIKRAHGISSLISSNDGARLYSLSTDSIIRTHDTLNLSRDTNSSLPSYSNLDLIGRSLYLKLTISSDDQSLACGSSNGKVLIWNLNRHQEDDQDEDGVQVLDDHAHLKEICGIDFWKDGLVSCADDGMIKVWKKI</sequence>
<accession>F4RTW6</accession>
<feature type="region of interest" description="Disordered" evidence="5">
    <location>
        <begin position="1"/>
        <end position="78"/>
    </location>
</feature>
<dbReference type="RefSeq" id="XP_007412537.1">
    <property type="nucleotide sequence ID" value="XM_007412475.1"/>
</dbReference>
<keyword evidence="4" id="KW-0853">WD repeat</keyword>
<dbReference type="eggNOG" id="KOG0321">
    <property type="taxonomic scope" value="Eukaryota"/>
</dbReference>
<evidence type="ECO:0000256" key="2">
    <source>
        <dbReference type="ARBA" id="ARBA00022786"/>
    </source>
</evidence>
<dbReference type="GeneID" id="18935250"/>
<evidence type="ECO:0000256" key="1">
    <source>
        <dbReference type="ARBA" id="ARBA00004906"/>
    </source>
</evidence>
<dbReference type="InParanoid" id="F4RTW6"/>
<dbReference type="PANTHER" id="PTHR22852">
    <property type="entry name" value="LETHAL 2 DENTICLELESS PROTEIN RETINOIC ACID-REGULATED NUCLEAR MATRIX-ASSOCIATED PROTEIN"/>
    <property type="match status" value="1"/>
</dbReference>
<feature type="compositionally biased region" description="Basic and acidic residues" evidence="5">
    <location>
        <begin position="138"/>
        <end position="153"/>
    </location>
</feature>
<keyword evidence="2" id="KW-0833">Ubl conjugation pathway</keyword>
<name>F4RTW6_MELLP</name>
<keyword evidence="7" id="KW-1185">Reference proteome</keyword>
<dbReference type="VEuPathDB" id="FungiDB:MELLADRAFT_89586"/>
<evidence type="ECO:0000256" key="5">
    <source>
        <dbReference type="SAM" id="MobiDB-lite"/>
    </source>
</evidence>
<feature type="repeat" description="WD" evidence="4">
    <location>
        <begin position="388"/>
        <end position="421"/>
    </location>
</feature>
<evidence type="ECO:0000256" key="3">
    <source>
        <dbReference type="ARBA" id="ARBA00038344"/>
    </source>
</evidence>
<dbReference type="InterPro" id="IPR036322">
    <property type="entry name" value="WD40_repeat_dom_sf"/>
</dbReference>
<protein>
    <recommendedName>
        <fullName evidence="8">Anaphase-promoting complex subunit 4 WD40 domain-containing protein</fullName>
    </recommendedName>
</protein>
<organism evidence="7">
    <name type="scientific">Melampsora larici-populina (strain 98AG31 / pathotype 3-4-7)</name>
    <name type="common">Poplar leaf rust fungus</name>
    <dbReference type="NCBI Taxonomy" id="747676"/>
    <lineage>
        <taxon>Eukaryota</taxon>
        <taxon>Fungi</taxon>
        <taxon>Dikarya</taxon>
        <taxon>Basidiomycota</taxon>
        <taxon>Pucciniomycotina</taxon>
        <taxon>Pucciniomycetes</taxon>
        <taxon>Pucciniales</taxon>
        <taxon>Melampsoraceae</taxon>
        <taxon>Melampsora</taxon>
    </lineage>
</organism>
<dbReference type="Proteomes" id="UP000001072">
    <property type="component" value="Unassembled WGS sequence"/>
</dbReference>
<dbReference type="OrthoDB" id="2096344at2759"/>
<dbReference type="SMART" id="SM00320">
    <property type="entry name" value="WD40"/>
    <property type="match status" value="6"/>
</dbReference>